<protein>
    <submittedName>
        <fullName evidence="2">Thiol-disulfide isomerase/thioredoxin</fullName>
    </submittedName>
</protein>
<dbReference type="Pfam" id="PF00578">
    <property type="entry name" value="AhpC-TSA"/>
    <property type="match status" value="1"/>
</dbReference>
<dbReference type="Gene3D" id="2.60.120.260">
    <property type="entry name" value="Galactose-binding domain-like"/>
    <property type="match status" value="1"/>
</dbReference>
<organism evidence="2 3">
    <name type="scientific">Conyzicola nivalis</name>
    <dbReference type="NCBI Taxonomy" id="1477021"/>
    <lineage>
        <taxon>Bacteria</taxon>
        <taxon>Bacillati</taxon>
        <taxon>Actinomycetota</taxon>
        <taxon>Actinomycetes</taxon>
        <taxon>Micrococcales</taxon>
        <taxon>Microbacteriaceae</taxon>
        <taxon>Conyzicola</taxon>
    </lineage>
</organism>
<dbReference type="PANTHER" id="PTHR42852:SF13">
    <property type="entry name" value="PROTEIN DIPZ"/>
    <property type="match status" value="1"/>
</dbReference>
<reference evidence="2 3" key="1">
    <citation type="submission" date="2024-06" db="EMBL/GenBank/DDBJ databases">
        <title>Sorghum-associated microbial communities from plants grown in Nebraska, USA.</title>
        <authorList>
            <person name="Schachtman D."/>
        </authorList>
    </citation>
    <scope>NUCLEOTIDE SEQUENCE [LARGE SCALE GENOMIC DNA]</scope>
    <source>
        <strain evidence="2 3">2857</strain>
    </source>
</reference>
<dbReference type="InterPro" id="IPR041017">
    <property type="entry name" value="Thioredoxin_10"/>
</dbReference>
<accession>A0ABV2QRD1</accession>
<gene>
    <name evidence="2" type="ORF">ABIE21_002644</name>
</gene>
<dbReference type="InterPro" id="IPR036249">
    <property type="entry name" value="Thioredoxin-like_sf"/>
</dbReference>
<dbReference type="RefSeq" id="WP_354025294.1">
    <property type="nucleotide sequence ID" value="NZ_JBEPSJ010000003.1"/>
</dbReference>
<keyword evidence="3" id="KW-1185">Reference proteome</keyword>
<evidence type="ECO:0000313" key="3">
    <source>
        <dbReference type="Proteomes" id="UP001549257"/>
    </source>
</evidence>
<dbReference type="SUPFAM" id="SSF52833">
    <property type="entry name" value="Thioredoxin-like"/>
    <property type="match status" value="1"/>
</dbReference>
<feature type="domain" description="Thioredoxin" evidence="1">
    <location>
        <begin position="1"/>
        <end position="174"/>
    </location>
</feature>
<dbReference type="Gene3D" id="3.40.30.10">
    <property type="entry name" value="Glutaredoxin"/>
    <property type="match status" value="1"/>
</dbReference>
<dbReference type="EMBL" id="JBEPSJ010000003">
    <property type="protein sequence ID" value="MET4583125.1"/>
    <property type="molecule type" value="Genomic_DNA"/>
</dbReference>
<name>A0ABV2QRD1_9MICO</name>
<evidence type="ECO:0000313" key="2">
    <source>
        <dbReference type="EMBL" id="MET4583125.1"/>
    </source>
</evidence>
<evidence type="ECO:0000259" key="1">
    <source>
        <dbReference type="PROSITE" id="PS51352"/>
    </source>
</evidence>
<dbReference type="InterPro" id="IPR050553">
    <property type="entry name" value="Thioredoxin_ResA/DsbE_sf"/>
</dbReference>
<dbReference type="Proteomes" id="UP001549257">
    <property type="component" value="Unassembled WGS sequence"/>
</dbReference>
<dbReference type="InterPro" id="IPR013766">
    <property type="entry name" value="Thioredoxin_domain"/>
</dbReference>
<dbReference type="GO" id="GO:0016853">
    <property type="term" value="F:isomerase activity"/>
    <property type="evidence" value="ECO:0007669"/>
    <property type="project" value="UniProtKB-KW"/>
</dbReference>
<sequence length="350" mass="38263">MSADRSDGQGRGGLFRSLAHRLSGDTRALPDEGRLGSFDRATGWLGTEPLTTESLRGRVVLVDFWTYTCVNWLRTLPYLRAWDAKYRDAGLTIVGVHTPEFGFEGDPVNVEAHSRELGVEYPVAVDSDYGVWNEFANHYWPAVYLADAAGRIRYHHFGEGEYAMTEMAIQQLLAEAGATDIDLDLVDVRPEGLEVAADWTSLRSPESYLGYGQSSGFASEDRALYDRAHVYEGSAGLPLNGWDLAGDWTVARHAAVSNAPGGRIAFAFHARDVNLVMAPSTRGRAVPFRVFLDGQPVGDARGSDVDVDGRGVVDTAGTYQLIRQPGPIGDRVFEIEFAEGGVEAYCFTFG</sequence>
<dbReference type="PANTHER" id="PTHR42852">
    <property type="entry name" value="THIOL:DISULFIDE INTERCHANGE PROTEIN DSBE"/>
    <property type="match status" value="1"/>
</dbReference>
<comment type="caution">
    <text evidence="2">The sequence shown here is derived from an EMBL/GenBank/DDBJ whole genome shotgun (WGS) entry which is preliminary data.</text>
</comment>
<dbReference type="InterPro" id="IPR000866">
    <property type="entry name" value="AhpC/TSA"/>
</dbReference>
<dbReference type="Pfam" id="PF17991">
    <property type="entry name" value="Thioredoxin_10"/>
    <property type="match status" value="1"/>
</dbReference>
<proteinExistence type="predicted"/>
<dbReference type="PROSITE" id="PS51352">
    <property type="entry name" value="THIOREDOXIN_2"/>
    <property type="match status" value="1"/>
</dbReference>
<keyword evidence="2" id="KW-0413">Isomerase</keyword>